<evidence type="ECO:0000256" key="2">
    <source>
        <dbReference type="ARBA" id="ARBA00022845"/>
    </source>
</evidence>
<evidence type="ECO:0000259" key="6">
    <source>
        <dbReference type="PROSITE" id="PS50303"/>
    </source>
</evidence>
<dbReference type="PROSITE" id="PS50302">
    <property type="entry name" value="PUM"/>
    <property type="match status" value="4"/>
</dbReference>
<evidence type="ECO:0000256" key="5">
    <source>
        <dbReference type="SAM" id="MobiDB-lite"/>
    </source>
</evidence>
<dbReference type="STRING" id="429701.A0A2G9HX70"/>
<dbReference type="OrthoDB" id="668540at2759"/>
<gene>
    <name evidence="7" type="ORF">CDL12_05195</name>
</gene>
<dbReference type="PANTHER" id="PTHR12537:SF63">
    <property type="entry name" value="PUMILIO HOMOLOG 15"/>
    <property type="match status" value="1"/>
</dbReference>
<dbReference type="GO" id="GO:0003729">
    <property type="term" value="F:mRNA binding"/>
    <property type="evidence" value="ECO:0007669"/>
    <property type="project" value="TreeGrafter"/>
</dbReference>
<reference evidence="8" key="1">
    <citation type="journal article" date="2018" name="Gigascience">
        <title>Genome assembly of the Pink Ipe (Handroanthus impetiginosus, Bignoniaceae), a highly valued, ecologically keystone Neotropical timber forest tree.</title>
        <authorList>
            <person name="Silva-Junior O.B."/>
            <person name="Grattapaglia D."/>
            <person name="Novaes E."/>
            <person name="Collevatti R.G."/>
        </authorList>
    </citation>
    <scope>NUCLEOTIDE SEQUENCE [LARGE SCALE GENOMIC DNA]</scope>
    <source>
        <strain evidence="8">cv. UFG-1</strain>
    </source>
</reference>
<feature type="repeat" description="Pumilio" evidence="4">
    <location>
        <begin position="403"/>
        <end position="439"/>
    </location>
</feature>
<dbReference type="SUPFAM" id="SSF48371">
    <property type="entry name" value="ARM repeat"/>
    <property type="match status" value="1"/>
</dbReference>
<feature type="domain" description="PUM-HD" evidence="6">
    <location>
        <begin position="198"/>
        <end position="539"/>
    </location>
</feature>
<name>A0A2G9HX70_9LAMI</name>
<dbReference type="PANTHER" id="PTHR12537">
    <property type="entry name" value="RNA BINDING PROTEIN PUMILIO-RELATED"/>
    <property type="match status" value="1"/>
</dbReference>
<dbReference type="EMBL" id="NKXS01000825">
    <property type="protein sequence ID" value="PIN22105.1"/>
    <property type="molecule type" value="Genomic_DNA"/>
</dbReference>
<evidence type="ECO:0000256" key="1">
    <source>
        <dbReference type="ARBA" id="ARBA00022737"/>
    </source>
</evidence>
<accession>A0A2G9HX70</accession>
<comment type="caution">
    <text evidence="7">The sequence shown here is derived from an EMBL/GenBank/DDBJ whole genome shotgun (WGS) entry which is preliminary data.</text>
</comment>
<feature type="repeat" description="Pumilio" evidence="4">
    <location>
        <begin position="476"/>
        <end position="513"/>
    </location>
</feature>
<evidence type="ECO:0000256" key="3">
    <source>
        <dbReference type="ARBA" id="ARBA00022884"/>
    </source>
</evidence>
<feature type="region of interest" description="Disordered" evidence="5">
    <location>
        <begin position="1"/>
        <end position="22"/>
    </location>
</feature>
<dbReference type="SMART" id="SM00025">
    <property type="entry name" value="Pumilio"/>
    <property type="match status" value="7"/>
</dbReference>
<dbReference type="Pfam" id="PF00806">
    <property type="entry name" value="PUF"/>
    <property type="match status" value="8"/>
</dbReference>
<dbReference type="InterPro" id="IPR033133">
    <property type="entry name" value="PUM-HD"/>
</dbReference>
<sequence length="543" mass="60817">MEEGIPQNPSSPASQPPLNLPHQYNNFLSTENDLEIPLVGNHGSTDQEIESAFSRLTISRTTPSRHLQETLNSIMPADSAPLALNFGEKSQAHGNHGGVNGPFGSLGPHQNINVGPETMDFFGRNPCIHPGDHELSLMRYHEKHNFWDASCADDRFSSLHGKKQLAREANNHVPIVSSSLQRNFCSLGCNNCNNFCSPLSSCYSNQHLYHQQQDLSLANVRGRIASLAKDKHWSGVLNLKLEEGLSTEEIDMILQEVMGFLSDLMKDQFGYQFVQKLFVVCSEIQRTWIILAITKFPFKLISICLNSYGSKAMQKLLEKLSTPQQIAVVMSALSLDAIALANDINGHHVIQYCVRNFPGEYNKHLFNEIAKNCFKIATNQSGCCVVQSCVEYSRGAAQERLLNVIIQNAVYLAENPYGNYVVQQLIGMGIQEVTTQLLRKCQGYFASFSCNKYASNVVEKFLEKSGERHCAVIIMELLSSPYASMLLVDPFGNFVIQKALPRATGHIREALINLIHVNVPSMKRNIYGRKILDWFEKRKHQNA</sequence>
<organism evidence="7 8">
    <name type="scientific">Handroanthus impetiginosus</name>
    <dbReference type="NCBI Taxonomy" id="429701"/>
    <lineage>
        <taxon>Eukaryota</taxon>
        <taxon>Viridiplantae</taxon>
        <taxon>Streptophyta</taxon>
        <taxon>Embryophyta</taxon>
        <taxon>Tracheophyta</taxon>
        <taxon>Spermatophyta</taxon>
        <taxon>Magnoliopsida</taxon>
        <taxon>eudicotyledons</taxon>
        <taxon>Gunneridae</taxon>
        <taxon>Pentapetalae</taxon>
        <taxon>asterids</taxon>
        <taxon>lamiids</taxon>
        <taxon>Lamiales</taxon>
        <taxon>Bignoniaceae</taxon>
        <taxon>Crescentiina</taxon>
        <taxon>Tabebuia alliance</taxon>
        <taxon>Handroanthus</taxon>
    </lineage>
</organism>
<evidence type="ECO:0000313" key="8">
    <source>
        <dbReference type="Proteomes" id="UP000231279"/>
    </source>
</evidence>
<dbReference type="Proteomes" id="UP000231279">
    <property type="component" value="Unassembled WGS sequence"/>
</dbReference>
<dbReference type="AlphaFoldDB" id="A0A2G9HX70"/>
<feature type="repeat" description="Pumilio" evidence="4">
    <location>
        <begin position="295"/>
        <end position="331"/>
    </location>
</feature>
<proteinExistence type="predicted"/>
<dbReference type="InterPro" id="IPR001313">
    <property type="entry name" value="Pumilio_RNA-bd_rpt"/>
</dbReference>
<evidence type="ECO:0000313" key="7">
    <source>
        <dbReference type="EMBL" id="PIN22105.1"/>
    </source>
</evidence>
<feature type="repeat" description="Pumilio" evidence="4">
    <location>
        <begin position="256"/>
        <end position="291"/>
    </location>
</feature>
<keyword evidence="1" id="KW-0677">Repeat</keyword>
<dbReference type="CDD" id="cd07920">
    <property type="entry name" value="Pumilio"/>
    <property type="match status" value="1"/>
</dbReference>
<evidence type="ECO:0000256" key="4">
    <source>
        <dbReference type="PROSITE-ProRule" id="PRU00317"/>
    </source>
</evidence>
<keyword evidence="2" id="KW-0810">Translation regulation</keyword>
<dbReference type="InterPro" id="IPR016024">
    <property type="entry name" value="ARM-type_fold"/>
</dbReference>
<dbReference type="InterPro" id="IPR011989">
    <property type="entry name" value="ARM-like"/>
</dbReference>
<keyword evidence="3" id="KW-0694">RNA-binding</keyword>
<keyword evidence="8" id="KW-1185">Reference proteome</keyword>
<feature type="compositionally biased region" description="Low complexity" evidence="5">
    <location>
        <begin position="1"/>
        <end position="13"/>
    </location>
</feature>
<dbReference type="PROSITE" id="PS50303">
    <property type="entry name" value="PUM_HD"/>
    <property type="match status" value="1"/>
</dbReference>
<protein>
    <submittedName>
        <fullName evidence="7">Translational repressor MPT5/PUF4 and related RNA-binding proteins (Puf superfamily)</fullName>
    </submittedName>
</protein>
<dbReference type="InterPro" id="IPR033712">
    <property type="entry name" value="Pumilio_RNA-bd"/>
</dbReference>
<dbReference type="GO" id="GO:0005737">
    <property type="term" value="C:cytoplasm"/>
    <property type="evidence" value="ECO:0007669"/>
    <property type="project" value="TreeGrafter"/>
</dbReference>
<dbReference type="GO" id="GO:0006417">
    <property type="term" value="P:regulation of translation"/>
    <property type="evidence" value="ECO:0007669"/>
    <property type="project" value="UniProtKB-KW"/>
</dbReference>
<dbReference type="Gene3D" id="1.25.10.10">
    <property type="entry name" value="Leucine-rich Repeat Variant"/>
    <property type="match status" value="1"/>
</dbReference>